<gene>
    <name evidence="1" type="ORF">ENT99_05940</name>
    <name evidence="2" type="ORF">ENU64_06995</name>
</gene>
<dbReference type="EMBL" id="DTAU01000114">
    <property type="protein sequence ID" value="HFQ79223.1"/>
    <property type="molecule type" value="Genomic_DNA"/>
</dbReference>
<protein>
    <recommendedName>
        <fullName evidence="3">CRISPR-associated endonuclease Cas3</fullName>
    </recommendedName>
</protein>
<organism evidence="2">
    <name type="scientific">Ignisphaera aggregans</name>
    <dbReference type="NCBI Taxonomy" id="334771"/>
    <lineage>
        <taxon>Archaea</taxon>
        <taxon>Thermoproteota</taxon>
        <taxon>Thermoprotei</taxon>
        <taxon>Desulfurococcales</taxon>
        <taxon>Desulfurococcaceae</taxon>
        <taxon>Ignisphaera</taxon>
    </lineage>
</organism>
<reference evidence="2" key="1">
    <citation type="journal article" date="2020" name="mSystems">
        <title>Genome- and Community-Level Interaction Insights into Carbon Utilization and Element Cycling Functions of Hydrothermarchaeota in Hydrothermal Sediment.</title>
        <authorList>
            <person name="Zhou Z."/>
            <person name="Liu Y."/>
            <person name="Xu W."/>
            <person name="Pan J."/>
            <person name="Luo Z.H."/>
            <person name="Li M."/>
        </authorList>
    </citation>
    <scope>NUCLEOTIDE SEQUENCE [LARGE SCALE GENOMIC DNA]</scope>
    <source>
        <strain evidence="1">SpSt-629</strain>
        <strain evidence="2">SpSt-688</strain>
    </source>
</reference>
<dbReference type="AlphaFoldDB" id="A0A7J3N0A7"/>
<evidence type="ECO:0000313" key="2">
    <source>
        <dbReference type="EMBL" id="HGT99156.1"/>
    </source>
</evidence>
<comment type="caution">
    <text evidence="2">The sequence shown here is derived from an EMBL/GenBank/DDBJ whole genome shotgun (WGS) entry which is preliminary data.</text>
</comment>
<accession>A0A7J3N0A7</accession>
<dbReference type="EMBL" id="DTDH01000194">
    <property type="protein sequence ID" value="HGT99156.1"/>
    <property type="molecule type" value="Genomic_DNA"/>
</dbReference>
<dbReference type="Gene3D" id="1.10.3210.30">
    <property type="match status" value="1"/>
</dbReference>
<evidence type="ECO:0000313" key="1">
    <source>
        <dbReference type="EMBL" id="HFQ79223.1"/>
    </source>
</evidence>
<dbReference type="InterPro" id="IPR038257">
    <property type="entry name" value="CRISPR-assoc_Cas3_HD_sf"/>
</dbReference>
<proteinExistence type="predicted"/>
<name>A0A7J3N0A7_9CREN</name>
<evidence type="ECO:0008006" key="3">
    <source>
        <dbReference type="Google" id="ProtNLM"/>
    </source>
</evidence>
<sequence length="316" mass="36104">MRYSCPDIENFDKYMNEYTNKLGSTTEFYLSHKGNLSPNQIEKLDEHIVQAVKQLAEVRHHLQPIGKLIKLLEYTISGNLIDNVNAYNVAQYAATFIAFYHDIGKAEISYQLYAHDQRSTVPPPHNYSSVAFLIHSNNDSIYLEFVKNIVAKGLSLRTADTLYLASLIAIVMHHEYYDYKDLSFIEVLTPSTLYLAKGVKHETILCFHATVYDIIDNALKKLKSSNIPKPSISSKTDISISFSEVVEYIASLHYEFGALRIEKLTVTEPDKRIELALSLAEALTWVLVLADNLAAQYRGRCEDERSFFANEILKWY</sequence>